<dbReference type="AlphaFoldDB" id="X5DSA3"/>
<proteinExistence type="predicted"/>
<evidence type="ECO:0000313" key="3">
    <source>
        <dbReference type="Proteomes" id="UP000023703"/>
    </source>
</evidence>
<accession>X5DSA3</accession>
<dbReference type="PANTHER" id="PTHR40078:SF1">
    <property type="entry name" value="INTEGRAL MEMBRANE PROTEIN"/>
    <property type="match status" value="1"/>
</dbReference>
<reference evidence="2 3" key="1">
    <citation type="journal article" date="2015" name="Int. J. Syst. Evol. Microbiol.">
        <title>Revisiting Corynebacterium glyciniphilum (ex Kubota et al., 1972) sp. nov., nom. rev., isolated from putrefied banana.</title>
        <authorList>
            <person name="Al-Dilaimi A."/>
            <person name="Bednarz H."/>
            <person name="Lomker A."/>
            <person name="Niehaus K."/>
            <person name="Kalinowski J."/>
            <person name="Ruckert C."/>
        </authorList>
    </citation>
    <scope>NUCLEOTIDE SEQUENCE [LARGE SCALE GENOMIC DNA]</scope>
    <source>
        <strain evidence="2">AJ 3170</strain>
    </source>
</reference>
<evidence type="ECO:0000313" key="2">
    <source>
        <dbReference type="EMBL" id="AHW63537.1"/>
    </source>
</evidence>
<feature type="transmembrane region" description="Helical" evidence="1">
    <location>
        <begin position="83"/>
        <end position="104"/>
    </location>
</feature>
<dbReference type="Pfam" id="PF19700">
    <property type="entry name" value="DUF6198"/>
    <property type="match status" value="1"/>
</dbReference>
<gene>
    <name evidence="2" type="ORF">CGLY_05445</name>
</gene>
<dbReference type="KEGG" id="cgy:CGLY_05445"/>
<keyword evidence="1" id="KW-0472">Membrane</keyword>
<protein>
    <submittedName>
        <fullName evidence="2">Putative membrane protein</fullName>
    </submittedName>
</protein>
<feature type="transmembrane region" description="Helical" evidence="1">
    <location>
        <begin position="50"/>
        <end position="71"/>
    </location>
</feature>
<name>X5DSA3_9CORY</name>
<feature type="transmembrane region" description="Helical" evidence="1">
    <location>
        <begin position="110"/>
        <end position="131"/>
    </location>
</feature>
<dbReference type="InterPro" id="IPR038750">
    <property type="entry name" value="YczE/YyaS-like"/>
</dbReference>
<dbReference type="Proteomes" id="UP000023703">
    <property type="component" value="Chromosome"/>
</dbReference>
<dbReference type="eggNOG" id="COG2364">
    <property type="taxonomic scope" value="Bacteria"/>
</dbReference>
<keyword evidence="3" id="KW-1185">Reference proteome</keyword>
<dbReference type="HOGENOM" id="CLU_083843_1_3_11"/>
<keyword evidence="1" id="KW-0812">Transmembrane</keyword>
<dbReference type="PANTHER" id="PTHR40078">
    <property type="entry name" value="INTEGRAL MEMBRANE PROTEIN-RELATED"/>
    <property type="match status" value="1"/>
</dbReference>
<organism evidence="2 3">
    <name type="scientific">Corynebacterium glyciniphilum AJ 3170</name>
    <dbReference type="NCBI Taxonomy" id="1404245"/>
    <lineage>
        <taxon>Bacteria</taxon>
        <taxon>Bacillati</taxon>
        <taxon>Actinomycetota</taxon>
        <taxon>Actinomycetes</taxon>
        <taxon>Mycobacteriales</taxon>
        <taxon>Corynebacteriaceae</taxon>
        <taxon>Corynebacterium</taxon>
    </lineage>
</organism>
<keyword evidence="1" id="KW-1133">Transmembrane helix</keyword>
<sequence>MAKLGSREAWLRSGYALFGVMIIGLGAAILQTGGVGVDPYTALNTGVSSTIGWTLGTYQLVSNLVLFIPVLIWGRKYIGPGTVINMVLTGFFIDLFSFLLGPVIPDDPSLLLMTVFFAGGIGVFAFGASAYMSAGVGTAPYDAIAPMIVDKTGWNYTKVRVPQDVLTVVAAVLFKGQVGFGTVMTAFFNGPLIQFFTEKINKPAVERLVQRH</sequence>
<evidence type="ECO:0000256" key="1">
    <source>
        <dbReference type="SAM" id="Phobius"/>
    </source>
</evidence>
<dbReference type="RefSeq" id="WP_038547140.1">
    <property type="nucleotide sequence ID" value="NZ_CP006842.1"/>
</dbReference>
<dbReference type="EMBL" id="CP006842">
    <property type="protein sequence ID" value="AHW63537.1"/>
    <property type="molecule type" value="Genomic_DNA"/>
</dbReference>
<feature type="transmembrane region" description="Helical" evidence="1">
    <location>
        <begin position="12"/>
        <end position="30"/>
    </location>
</feature>
<dbReference type="STRING" id="1404245.CGLY_05445"/>